<organism evidence="3 4">
    <name type="scientific">Nitrospira defluvii</name>
    <dbReference type="NCBI Taxonomy" id="330214"/>
    <lineage>
        <taxon>Bacteria</taxon>
        <taxon>Pseudomonadati</taxon>
        <taxon>Nitrospirota</taxon>
        <taxon>Nitrospiria</taxon>
        <taxon>Nitrospirales</taxon>
        <taxon>Nitrospiraceae</taxon>
        <taxon>Nitrospira</taxon>
    </lineage>
</organism>
<proteinExistence type="predicted"/>
<keyword evidence="2" id="KW-0732">Signal</keyword>
<feature type="region of interest" description="Disordered" evidence="1">
    <location>
        <begin position="44"/>
        <end position="103"/>
    </location>
</feature>
<protein>
    <submittedName>
        <fullName evidence="3">Uncharacterized protein</fullName>
    </submittedName>
</protein>
<feature type="chain" id="PRO_5046691493" evidence="2">
    <location>
        <begin position="17"/>
        <end position="103"/>
    </location>
</feature>
<dbReference type="EMBL" id="CAJNBJ010000017">
    <property type="protein sequence ID" value="CAE6770874.1"/>
    <property type="molecule type" value="Genomic_DNA"/>
</dbReference>
<gene>
    <name evidence="3" type="ORF">NSPZN2_40279</name>
</gene>
<name>A0ABM8RTG6_9BACT</name>
<feature type="signal peptide" evidence="2">
    <location>
        <begin position="1"/>
        <end position="16"/>
    </location>
</feature>
<evidence type="ECO:0000256" key="1">
    <source>
        <dbReference type="SAM" id="MobiDB-lite"/>
    </source>
</evidence>
<dbReference type="Proteomes" id="UP000675880">
    <property type="component" value="Unassembled WGS sequence"/>
</dbReference>
<reference evidence="3 4" key="1">
    <citation type="submission" date="2021-02" db="EMBL/GenBank/DDBJ databases">
        <authorList>
            <person name="Han P."/>
        </authorList>
    </citation>
    <scope>NUCLEOTIDE SEQUENCE [LARGE SCALE GENOMIC DNA]</scope>
    <source>
        <strain evidence="3">Candidatus Nitrospira sp. ZN2</strain>
    </source>
</reference>
<sequence>MWWMVLILLWASPGFAGTCQDVGGAVRCTDDVGRDPTLQSLDKALGNLGPVTTPSAYPEALKTYPGDIKPQDQGREEKRPSSQSDEDSQKTTLAGPSPKGRVR</sequence>
<evidence type="ECO:0000313" key="4">
    <source>
        <dbReference type="Proteomes" id="UP000675880"/>
    </source>
</evidence>
<accession>A0ABM8RTG6</accession>
<comment type="caution">
    <text evidence="3">The sequence shown here is derived from an EMBL/GenBank/DDBJ whole genome shotgun (WGS) entry which is preliminary data.</text>
</comment>
<evidence type="ECO:0000313" key="3">
    <source>
        <dbReference type="EMBL" id="CAE6770874.1"/>
    </source>
</evidence>
<evidence type="ECO:0000256" key="2">
    <source>
        <dbReference type="SAM" id="SignalP"/>
    </source>
</evidence>
<keyword evidence="4" id="KW-1185">Reference proteome</keyword>
<feature type="compositionally biased region" description="Basic and acidic residues" evidence="1">
    <location>
        <begin position="69"/>
        <end position="80"/>
    </location>
</feature>